<proteinExistence type="predicted"/>
<feature type="chain" id="PRO_5046516273" evidence="1">
    <location>
        <begin position="25"/>
        <end position="271"/>
    </location>
</feature>
<dbReference type="Proteomes" id="UP001595548">
    <property type="component" value="Unassembled WGS sequence"/>
</dbReference>
<keyword evidence="4" id="KW-1185">Reference proteome</keyword>
<dbReference type="InterPro" id="IPR038591">
    <property type="entry name" value="NolW-like_sf"/>
</dbReference>
<dbReference type="InterPro" id="IPR005644">
    <property type="entry name" value="NolW-like"/>
</dbReference>
<organism evidence="3 4">
    <name type="scientific">Gilvimarinus japonicus</name>
    <dbReference type="NCBI Taxonomy" id="1796469"/>
    <lineage>
        <taxon>Bacteria</taxon>
        <taxon>Pseudomonadati</taxon>
        <taxon>Pseudomonadota</taxon>
        <taxon>Gammaproteobacteria</taxon>
        <taxon>Cellvibrionales</taxon>
        <taxon>Cellvibrionaceae</taxon>
        <taxon>Gilvimarinus</taxon>
    </lineage>
</organism>
<dbReference type="RefSeq" id="WP_382415155.1">
    <property type="nucleotide sequence ID" value="NZ_AP031500.1"/>
</dbReference>
<protein>
    <submittedName>
        <fullName evidence="3">Secretin N-terminal domain-containing protein</fullName>
    </submittedName>
</protein>
<evidence type="ECO:0000259" key="2">
    <source>
        <dbReference type="Pfam" id="PF03958"/>
    </source>
</evidence>
<evidence type="ECO:0000313" key="4">
    <source>
        <dbReference type="Proteomes" id="UP001595548"/>
    </source>
</evidence>
<name>A0ABV7HPU3_9GAMM</name>
<sequence length="271" mass="29827">MRAYRYIRCLLCTALFVGVSGVNVAVGAEPSTNNALADTTAGEEQATLILKTLPLHHLNAEQLVAQLAPFVPAPGTIAVVNHRLVINSNAHNIAEIEALLQQLDTPAEELTLSVRFSAPQEPNGLSAGTNHRHYQTRAINQRAPQVRTQTQQPTRIAQSHIQEDLTPSGWGGFNRQRRQSEGYELYATIALNADTATIELATRHFQGNEVEQDLYDIETRVSGPVGQWLALTPSEPQNTSNTAKHYQLPLSGQTIYIKVERARESASKHKQ</sequence>
<comment type="caution">
    <text evidence="3">The sequence shown here is derived from an EMBL/GenBank/DDBJ whole genome shotgun (WGS) entry which is preliminary data.</text>
</comment>
<accession>A0ABV7HPU3</accession>
<dbReference type="Gene3D" id="3.30.1370.120">
    <property type="match status" value="1"/>
</dbReference>
<reference evidence="4" key="1">
    <citation type="journal article" date="2019" name="Int. J. Syst. Evol. Microbiol.">
        <title>The Global Catalogue of Microorganisms (GCM) 10K type strain sequencing project: providing services to taxonomists for standard genome sequencing and annotation.</title>
        <authorList>
            <consortium name="The Broad Institute Genomics Platform"/>
            <consortium name="The Broad Institute Genome Sequencing Center for Infectious Disease"/>
            <person name="Wu L."/>
            <person name="Ma J."/>
        </authorList>
    </citation>
    <scope>NUCLEOTIDE SEQUENCE [LARGE SCALE GENOMIC DNA]</scope>
    <source>
        <strain evidence="4">KCTC 52141</strain>
    </source>
</reference>
<evidence type="ECO:0000313" key="3">
    <source>
        <dbReference type="EMBL" id="MFC3154734.1"/>
    </source>
</evidence>
<feature type="domain" description="NolW-like" evidence="2">
    <location>
        <begin position="51"/>
        <end position="108"/>
    </location>
</feature>
<dbReference type="Pfam" id="PF03958">
    <property type="entry name" value="Secretin_N"/>
    <property type="match status" value="1"/>
</dbReference>
<keyword evidence="1" id="KW-0732">Signal</keyword>
<dbReference type="EMBL" id="JBHRTL010000006">
    <property type="protein sequence ID" value="MFC3154734.1"/>
    <property type="molecule type" value="Genomic_DNA"/>
</dbReference>
<feature type="signal peptide" evidence="1">
    <location>
        <begin position="1"/>
        <end position="24"/>
    </location>
</feature>
<evidence type="ECO:0000256" key="1">
    <source>
        <dbReference type="SAM" id="SignalP"/>
    </source>
</evidence>
<gene>
    <name evidence="3" type="ORF">ACFOEB_05915</name>
</gene>